<dbReference type="AlphaFoldDB" id="A0A2T5I955"/>
<feature type="domain" description="Tyr recombinase" evidence="5">
    <location>
        <begin position="199"/>
        <end position="376"/>
    </location>
</feature>
<proteinExistence type="inferred from homology"/>
<evidence type="ECO:0000313" key="6">
    <source>
        <dbReference type="EMBL" id="PTQ80372.1"/>
    </source>
</evidence>
<dbReference type="InterPro" id="IPR013762">
    <property type="entry name" value="Integrase-like_cat_sf"/>
</dbReference>
<dbReference type="InterPro" id="IPR025166">
    <property type="entry name" value="Integrase_DNA_bind_dom"/>
</dbReference>
<comment type="caution">
    <text evidence="6">The sequence shown here is derived from an EMBL/GenBank/DDBJ whole genome shotgun (WGS) entry which is preliminary data.</text>
</comment>
<gene>
    <name evidence="6" type="ORF">C8R21_1162</name>
</gene>
<dbReference type="InterPro" id="IPR002104">
    <property type="entry name" value="Integrase_catalytic"/>
</dbReference>
<keyword evidence="4" id="KW-0233">DNA recombination</keyword>
<dbReference type="EMBL" id="QAOK01000016">
    <property type="protein sequence ID" value="PTQ80372.1"/>
    <property type="molecule type" value="Genomic_DNA"/>
</dbReference>
<keyword evidence="3" id="KW-0238">DNA-binding</keyword>
<dbReference type="Pfam" id="PF22022">
    <property type="entry name" value="Phage_int_M"/>
    <property type="match status" value="1"/>
</dbReference>
<keyword evidence="2" id="KW-0229">DNA integration</keyword>
<dbReference type="Gene3D" id="1.10.443.10">
    <property type="entry name" value="Intergrase catalytic core"/>
    <property type="match status" value="1"/>
</dbReference>
<protein>
    <submittedName>
        <fullName evidence="6">Integrase</fullName>
    </submittedName>
</protein>
<dbReference type="Proteomes" id="UP000244152">
    <property type="component" value="Unassembled WGS sequence"/>
</dbReference>
<reference evidence="6 7" key="1">
    <citation type="submission" date="2018-04" db="EMBL/GenBank/DDBJ databases">
        <title>Active sludge and wastewater microbial communities from Klosterneuburg, Austria.</title>
        <authorList>
            <person name="Wagner M."/>
        </authorList>
    </citation>
    <scope>NUCLEOTIDE SEQUENCE [LARGE SCALE GENOMIC DNA]</scope>
    <source>
        <strain evidence="6 7">Nl12</strain>
    </source>
</reference>
<dbReference type="SUPFAM" id="SSF56349">
    <property type="entry name" value="DNA breaking-rejoining enzymes"/>
    <property type="match status" value="1"/>
</dbReference>
<evidence type="ECO:0000256" key="4">
    <source>
        <dbReference type="ARBA" id="ARBA00023172"/>
    </source>
</evidence>
<dbReference type="PROSITE" id="PS51898">
    <property type="entry name" value="TYR_RECOMBINASE"/>
    <property type="match status" value="1"/>
</dbReference>
<dbReference type="Pfam" id="PF13356">
    <property type="entry name" value="Arm-DNA-bind_3"/>
    <property type="match status" value="1"/>
</dbReference>
<organism evidence="6 7">
    <name type="scientific">Nitrosospira multiformis</name>
    <dbReference type="NCBI Taxonomy" id="1231"/>
    <lineage>
        <taxon>Bacteria</taxon>
        <taxon>Pseudomonadati</taxon>
        <taxon>Pseudomonadota</taxon>
        <taxon>Betaproteobacteria</taxon>
        <taxon>Nitrosomonadales</taxon>
        <taxon>Nitrosomonadaceae</taxon>
        <taxon>Nitrosospira</taxon>
    </lineage>
</organism>
<sequence length="400" mass="45957">MLSDIQCRNAKPRAKSYKLTDGKGLYLEVKSNGVKAWRYRFRLHGKENVFAIGDYPTISLVNARKAREGARDLVKQGISPVQARRLDRIKREKEAATTFEAVAVEWLALKEWEEITKNKRLSMLRRVVFPAIGQIPIKQIDPSIILTILKKAAEKNGASVMAEAKRTMYGIFELAAETFRVDSNPVHQWREALPKNKTQHKRPLDAVEIGALLRDLEKHKGRYETVAAFRLMWLTLCRTVEACEAQWSEFDLDAALWRIPAGRMKKRKEHVVPLPAQAVTMLHALHGITGHHAHLFPNRDDRTRPMSTASFRQMLCTLGWAGRFSPHATRTTGSTRLNEMRFPSDWIEKQLAHTEPNQVRRTYNHADYFSDRVKMMQHWADYLDELKPGATVLPFKKIAS</sequence>
<evidence type="ECO:0000256" key="1">
    <source>
        <dbReference type="ARBA" id="ARBA00008857"/>
    </source>
</evidence>
<dbReference type="GO" id="GO:0003677">
    <property type="term" value="F:DNA binding"/>
    <property type="evidence" value="ECO:0007669"/>
    <property type="project" value="UniProtKB-KW"/>
</dbReference>
<dbReference type="GO" id="GO:0015074">
    <property type="term" value="P:DNA integration"/>
    <property type="evidence" value="ECO:0007669"/>
    <property type="project" value="UniProtKB-KW"/>
</dbReference>
<dbReference type="InterPro" id="IPR011010">
    <property type="entry name" value="DNA_brk_join_enz"/>
</dbReference>
<dbReference type="Gene3D" id="3.30.160.390">
    <property type="entry name" value="Integrase, DNA-binding domain"/>
    <property type="match status" value="1"/>
</dbReference>
<dbReference type="CDD" id="cd00801">
    <property type="entry name" value="INT_P4_C"/>
    <property type="match status" value="1"/>
</dbReference>
<evidence type="ECO:0000256" key="2">
    <source>
        <dbReference type="ARBA" id="ARBA00022908"/>
    </source>
</evidence>
<dbReference type="GO" id="GO:0006310">
    <property type="term" value="P:DNA recombination"/>
    <property type="evidence" value="ECO:0007669"/>
    <property type="project" value="UniProtKB-KW"/>
</dbReference>
<dbReference type="InterPro" id="IPR010998">
    <property type="entry name" value="Integrase_recombinase_N"/>
</dbReference>
<comment type="similarity">
    <text evidence="1">Belongs to the 'phage' integrase family.</text>
</comment>
<evidence type="ECO:0000259" key="5">
    <source>
        <dbReference type="PROSITE" id="PS51898"/>
    </source>
</evidence>
<dbReference type="RefSeq" id="WP_107762468.1">
    <property type="nucleotide sequence ID" value="NZ_QAOK01000016.1"/>
</dbReference>
<dbReference type="PANTHER" id="PTHR30629">
    <property type="entry name" value="PROPHAGE INTEGRASE"/>
    <property type="match status" value="1"/>
</dbReference>
<evidence type="ECO:0000256" key="3">
    <source>
        <dbReference type="ARBA" id="ARBA00023125"/>
    </source>
</evidence>
<dbReference type="Pfam" id="PF00589">
    <property type="entry name" value="Phage_integrase"/>
    <property type="match status" value="1"/>
</dbReference>
<dbReference type="InterPro" id="IPR050808">
    <property type="entry name" value="Phage_Integrase"/>
</dbReference>
<dbReference type="InterPro" id="IPR038488">
    <property type="entry name" value="Integrase_DNA-bd_sf"/>
</dbReference>
<dbReference type="InterPro" id="IPR053876">
    <property type="entry name" value="Phage_int_M"/>
</dbReference>
<evidence type="ECO:0000313" key="7">
    <source>
        <dbReference type="Proteomes" id="UP000244152"/>
    </source>
</evidence>
<dbReference type="PANTHER" id="PTHR30629:SF2">
    <property type="entry name" value="PROPHAGE INTEGRASE INTS-RELATED"/>
    <property type="match status" value="1"/>
</dbReference>
<dbReference type="Gene3D" id="1.10.150.130">
    <property type="match status" value="1"/>
</dbReference>
<name>A0A2T5I955_9PROT</name>
<accession>A0A2T5I955</accession>